<protein>
    <submittedName>
        <fullName evidence="2">N-acyl-D-amino-acid deacylase</fullName>
    </submittedName>
</protein>
<dbReference type="PANTHER" id="PTHR11647:SF1">
    <property type="entry name" value="COLLAPSIN RESPONSE MEDIATOR PROTEIN"/>
    <property type="match status" value="1"/>
</dbReference>
<evidence type="ECO:0000313" key="2">
    <source>
        <dbReference type="EMBL" id="GAQ95247.1"/>
    </source>
</evidence>
<name>A0A0U9HXD8_9BACT</name>
<dbReference type="InterPro" id="IPR032466">
    <property type="entry name" value="Metal_Hydrolase"/>
</dbReference>
<dbReference type="RefSeq" id="WP_059176694.1">
    <property type="nucleotide sequence ID" value="NZ_BCNO01000002.1"/>
</dbReference>
<proteinExistence type="predicted"/>
<evidence type="ECO:0000259" key="1">
    <source>
        <dbReference type="Pfam" id="PF07969"/>
    </source>
</evidence>
<dbReference type="CDD" id="cd01297">
    <property type="entry name" value="D-aminoacylase"/>
    <property type="match status" value="1"/>
</dbReference>
<sequence length="517" mass="57744">MDLFIEKALIFNGVGNPPFEANIGIKKDKIVYIGREKYSARRVIKANGLILTPGFIDTHSHSDFTTLADPKAEGKITQGITTEINGNCGVSAFPILGEVFERRLPEINQLGLKPWSSFKEYVELLKKVKPAINFATLLGHGNLRGSIIGYKNVKAEKDDIKKMKELLKEHLAFGVKGLSTGLIYPPGIFADTEEIIELARTLKPFKGIYATHMRSEGERLLSAVEETILIGMKAGIPVHISHLKTSGRENWWKLSSVFEAIEEAQNQGIKITADRYPYIASQTDLDAFLPSWIVEGSREDITERLKDRGVRLAIKRYLKQRGIEFLNSIVISDVVFEGDKKLEGKRVGEFVSLENASDFICDLLIRSNLQVGAIYFGMTEENLEKILSKPYVMIGTDSSARCSSGITAKGKPHPRGFGSFPRFIRRYVLERKIISLEEAIRKITSLPAKTFRIEKRGVIKEGYFADIVIFDPAEIEDKASFENPFIPSKGIKYVIVNGEVTVSEGSLTGKRNGRVLL</sequence>
<dbReference type="STRING" id="86166.TAGGR_2136"/>
<dbReference type="EMBL" id="BCNO01000002">
    <property type="protein sequence ID" value="GAQ95247.1"/>
    <property type="molecule type" value="Genomic_DNA"/>
</dbReference>
<dbReference type="InterPro" id="IPR023100">
    <property type="entry name" value="D-aminoacylase_insert_dom_sf"/>
</dbReference>
<feature type="domain" description="Amidohydrolase 3" evidence="1">
    <location>
        <begin position="42"/>
        <end position="502"/>
    </location>
</feature>
<dbReference type="SUPFAM" id="SSF51338">
    <property type="entry name" value="Composite domain of metallo-dependent hydrolases"/>
    <property type="match status" value="1"/>
</dbReference>
<dbReference type="InterPro" id="IPR050378">
    <property type="entry name" value="Metallo-dep_Hydrolases_sf"/>
</dbReference>
<reference evidence="3" key="1">
    <citation type="submission" date="2016-01" db="EMBL/GenBank/DDBJ databases">
        <title>Draft genome sequence of Thermodesulfovibrio aggregans strain TGE-P1.</title>
        <authorList>
            <person name="Sekiguchi Y."/>
            <person name="Ohashi A."/>
            <person name="Matsuura N."/>
            <person name="Tourlousse M.D."/>
        </authorList>
    </citation>
    <scope>NUCLEOTIDE SEQUENCE [LARGE SCALE GENOMIC DNA]</scope>
    <source>
        <strain evidence="3">TGE-P1</strain>
    </source>
</reference>
<organism evidence="2 3">
    <name type="scientific">Thermodesulfovibrio aggregans</name>
    <dbReference type="NCBI Taxonomy" id="86166"/>
    <lineage>
        <taxon>Bacteria</taxon>
        <taxon>Pseudomonadati</taxon>
        <taxon>Nitrospirota</taxon>
        <taxon>Thermodesulfovibrionia</taxon>
        <taxon>Thermodesulfovibrionales</taxon>
        <taxon>Thermodesulfovibrionaceae</taxon>
        <taxon>Thermodesulfovibrio</taxon>
    </lineage>
</organism>
<dbReference type="Gene3D" id="2.30.40.10">
    <property type="entry name" value="Urease, subunit C, domain 1"/>
    <property type="match status" value="1"/>
</dbReference>
<dbReference type="OrthoDB" id="9815027at2"/>
<evidence type="ECO:0000313" key="3">
    <source>
        <dbReference type="Proteomes" id="UP000054976"/>
    </source>
</evidence>
<dbReference type="SUPFAM" id="SSF51556">
    <property type="entry name" value="Metallo-dependent hydrolases"/>
    <property type="match status" value="1"/>
</dbReference>
<dbReference type="Pfam" id="PF07969">
    <property type="entry name" value="Amidohydro_3"/>
    <property type="match status" value="1"/>
</dbReference>
<dbReference type="AlphaFoldDB" id="A0A0U9HXD8"/>
<comment type="caution">
    <text evidence="2">The sequence shown here is derived from an EMBL/GenBank/DDBJ whole genome shotgun (WGS) entry which is preliminary data.</text>
</comment>
<dbReference type="InterPro" id="IPR011059">
    <property type="entry name" value="Metal-dep_hydrolase_composite"/>
</dbReference>
<dbReference type="Gene3D" id="3.30.1490.130">
    <property type="entry name" value="D-aminoacylase. Domain 3"/>
    <property type="match status" value="1"/>
</dbReference>
<dbReference type="Proteomes" id="UP000054976">
    <property type="component" value="Unassembled WGS sequence"/>
</dbReference>
<gene>
    <name evidence="2" type="ORF">TAGGR_2136</name>
</gene>
<accession>A0A0U9HXD8</accession>
<dbReference type="Gene3D" id="3.20.20.140">
    <property type="entry name" value="Metal-dependent hydrolases"/>
    <property type="match status" value="1"/>
</dbReference>
<dbReference type="PANTHER" id="PTHR11647">
    <property type="entry name" value="HYDRANTOINASE/DIHYDROPYRIMIDINASE FAMILY MEMBER"/>
    <property type="match status" value="1"/>
</dbReference>
<keyword evidence="3" id="KW-1185">Reference proteome</keyword>
<dbReference type="GO" id="GO:0016811">
    <property type="term" value="F:hydrolase activity, acting on carbon-nitrogen (but not peptide) bonds, in linear amides"/>
    <property type="evidence" value="ECO:0007669"/>
    <property type="project" value="InterPro"/>
</dbReference>
<dbReference type="InterPro" id="IPR013108">
    <property type="entry name" value="Amidohydro_3"/>
</dbReference>